<dbReference type="VEuPathDB" id="FungiDB:RhiirFUN_001332"/>
<gene>
    <name evidence="2" type="ORF">CHRIB12_LOCUS633</name>
</gene>
<dbReference type="Proteomes" id="UP000684084">
    <property type="component" value="Unassembled WGS sequence"/>
</dbReference>
<accession>A0A915YNK3</accession>
<evidence type="ECO:0000256" key="1">
    <source>
        <dbReference type="SAM" id="Phobius"/>
    </source>
</evidence>
<keyword evidence="1" id="KW-1133">Transmembrane helix</keyword>
<keyword evidence="1" id="KW-0812">Transmembrane</keyword>
<feature type="transmembrane region" description="Helical" evidence="1">
    <location>
        <begin position="6"/>
        <end position="27"/>
    </location>
</feature>
<reference evidence="2" key="1">
    <citation type="submission" date="2020-05" db="EMBL/GenBank/DDBJ databases">
        <authorList>
            <person name="Rincon C."/>
            <person name="Sanders R I."/>
            <person name="Robbins C."/>
            <person name="Chaturvedi A."/>
        </authorList>
    </citation>
    <scope>NUCLEOTIDE SEQUENCE</scope>
    <source>
        <strain evidence="2">CHB12</strain>
    </source>
</reference>
<comment type="caution">
    <text evidence="2">The sequence shown here is derived from an EMBL/GenBank/DDBJ whole genome shotgun (WGS) entry which is preliminary data.</text>
</comment>
<sequence>MEENVENYFIVFLLGLGSMIAFHNLIISIRKYFTRNYGKVSDMLRIICNYGNLWRFLLSLGYFMTPSDVTPGPCKALGSLVGYCVSLNTNFTCCSGIGTRYTSNELETDQP</sequence>
<evidence type="ECO:0000313" key="3">
    <source>
        <dbReference type="Proteomes" id="UP000684084"/>
    </source>
</evidence>
<dbReference type="OrthoDB" id="2393256at2759"/>
<dbReference type="EMBL" id="CAGKOT010000001">
    <property type="protein sequence ID" value="CAB5298146.1"/>
    <property type="molecule type" value="Genomic_DNA"/>
</dbReference>
<keyword evidence="1" id="KW-0472">Membrane</keyword>
<name>A0A915YNK3_9GLOM</name>
<evidence type="ECO:0000313" key="2">
    <source>
        <dbReference type="EMBL" id="CAB5298146.1"/>
    </source>
</evidence>
<proteinExistence type="predicted"/>
<organism evidence="2 3">
    <name type="scientific">Rhizophagus irregularis</name>
    <dbReference type="NCBI Taxonomy" id="588596"/>
    <lineage>
        <taxon>Eukaryota</taxon>
        <taxon>Fungi</taxon>
        <taxon>Fungi incertae sedis</taxon>
        <taxon>Mucoromycota</taxon>
        <taxon>Glomeromycotina</taxon>
        <taxon>Glomeromycetes</taxon>
        <taxon>Glomerales</taxon>
        <taxon>Glomeraceae</taxon>
        <taxon>Rhizophagus</taxon>
    </lineage>
</organism>
<dbReference type="AlphaFoldDB" id="A0A915YNK3"/>
<protein>
    <submittedName>
        <fullName evidence="2">Uncharacterized protein</fullName>
    </submittedName>
</protein>